<name>A0ABN1AIW1_9ACTN</name>
<organism evidence="2 3">
    <name type="scientific">Streptomyces olivaceiscleroticus</name>
    <dbReference type="NCBI Taxonomy" id="68245"/>
    <lineage>
        <taxon>Bacteria</taxon>
        <taxon>Bacillati</taxon>
        <taxon>Actinomycetota</taxon>
        <taxon>Actinomycetes</taxon>
        <taxon>Kitasatosporales</taxon>
        <taxon>Streptomycetaceae</taxon>
        <taxon>Streptomyces</taxon>
    </lineage>
</organism>
<keyword evidence="3" id="KW-1185">Reference proteome</keyword>
<dbReference type="SUPFAM" id="SSF55729">
    <property type="entry name" value="Acyl-CoA N-acyltransferases (Nat)"/>
    <property type="match status" value="1"/>
</dbReference>
<gene>
    <name evidence="2" type="ORF">GCM10010361_47760</name>
</gene>
<dbReference type="InterPro" id="IPR051531">
    <property type="entry name" value="N-acetyltransferase"/>
</dbReference>
<dbReference type="PANTHER" id="PTHR43792">
    <property type="entry name" value="GNAT FAMILY, PUTATIVE (AFU_ORTHOLOGUE AFUA_3G00765)-RELATED-RELATED"/>
    <property type="match status" value="1"/>
</dbReference>
<dbReference type="PANTHER" id="PTHR43792:SF1">
    <property type="entry name" value="N-ACETYLTRANSFERASE DOMAIN-CONTAINING PROTEIN"/>
    <property type="match status" value="1"/>
</dbReference>
<dbReference type="EMBL" id="BAAABY010000033">
    <property type="protein sequence ID" value="GAA0477701.1"/>
    <property type="molecule type" value="Genomic_DNA"/>
</dbReference>
<evidence type="ECO:0000259" key="1">
    <source>
        <dbReference type="PROSITE" id="PS51186"/>
    </source>
</evidence>
<feature type="domain" description="N-acetyltransferase" evidence="1">
    <location>
        <begin position="9"/>
        <end position="173"/>
    </location>
</feature>
<dbReference type="RefSeq" id="WP_346097209.1">
    <property type="nucleotide sequence ID" value="NZ_BAAABY010000033.1"/>
</dbReference>
<dbReference type="Proteomes" id="UP001500909">
    <property type="component" value="Unassembled WGS sequence"/>
</dbReference>
<proteinExistence type="predicted"/>
<evidence type="ECO:0000313" key="3">
    <source>
        <dbReference type="Proteomes" id="UP001500909"/>
    </source>
</evidence>
<dbReference type="InterPro" id="IPR000182">
    <property type="entry name" value="GNAT_dom"/>
</dbReference>
<comment type="caution">
    <text evidence="2">The sequence shown here is derived from an EMBL/GenBank/DDBJ whole genome shotgun (WGS) entry which is preliminary data.</text>
</comment>
<protein>
    <submittedName>
        <fullName evidence="2">GNAT family N-acetyltransferase</fullName>
    </submittedName>
</protein>
<accession>A0ABN1AIW1</accession>
<dbReference type="PROSITE" id="PS51186">
    <property type="entry name" value="GNAT"/>
    <property type="match status" value="1"/>
</dbReference>
<sequence>MITLHTQRLVLRRWLPGDLEPMAAVNADPDVMRWIGSGATRSLTQTASGISSWEQEWDIEGFGLFAVELRDSGELAGFTGLSVPHFLPEVLPAVEIGWRLGRPYWGRGIATEAARAALDYGFGERGLERVISIAQRGNDASERIMRKLGMRPDRETVDPTCGRAVRVYVIDAPGTERRPG</sequence>
<dbReference type="InterPro" id="IPR016181">
    <property type="entry name" value="Acyl_CoA_acyltransferase"/>
</dbReference>
<evidence type="ECO:0000313" key="2">
    <source>
        <dbReference type="EMBL" id="GAA0477701.1"/>
    </source>
</evidence>
<dbReference type="Gene3D" id="3.40.630.30">
    <property type="match status" value="1"/>
</dbReference>
<reference evidence="2 3" key="1">
    <citation type="journal article" date="2019" name="Int. J. Syst. Evol. Microbiol.">
        <title>The Global Catalogue of Microorganisms (GCM) 10K type strain sequencing project: providing services to taxonomists for standard genome sequencing and annotation.</title>
        <authorList>
            <consortium name="The Broad Institute Genomics Platform"/>
            <consortium name="The Broad Institute Genome Sequencing Center for Infectious Disease"/>
            <person name="Wu L."/>
            <person name="Ma J."/>
        </authorList>
    </citation>
    <scope>NUCLEOTIDE SEQUENCE [LARGE SCALE GENOMIC DNA]</scope>
    <source>
        <strain evidence="2 3">JCM 4805</strain>
    </source>
</reference>
<dbReference type="Pfam" id="PF13302">
    <property type="entry name" value="Acetyltransf_3"/>
    <property type="match status" value="1"/>
</dbReference>